<name>A0ABY9LFM9_9STRE</name>
<dbReference type="EMBL" id="CP110509">
    <property type="protein sequence ID" value="WMB27722.1"/>
    <property type="molecule type" value="Genomic_DNA"/>
</dbReference>
<dbReference type="PANTHER" id="PTHR40076">
    <property type="entry name" value="MEMBRANE PROTEIN-RELATED"/>
    <property type="match status" value="1"/>
</dbReference>
<keyword evidence="1" id="KW-1133">Transmembrane helix</keyword>
<protein>
    <submittedName>
        <fullName evidence="2">DUF975 family protein</fullName>
    </submittedName>
</protein>
<keyword evidence="1" id="KW-0472">Membrane</keyword>
<evidence type="ECO:0000313" key="2">
    <source>
        <dbReference type="EMBL" id="WMB27722.1"/>
    </source>
</evidence>
<accession>A0ABY9LFM9</accession>
<gene>
    <name evidence="2" type="ORF">N1496_06415</name>
</gene>
<evidence type="ECO:0000313" key="3">
    <source>
        <dbReference type="Proteomes" id="UP001238096"/>
    </source>
</evidence>
<reference evidence="3" key="1">
    <citation type="submission" date="2022-10" db="EMBL/GenBank/DDBJ databases">
        <title>Streptococcus didelphis as causative of fatal infections in opossums (Didelphis albiventris).</title>
        <authorList>
            <person name="Breyer G.M."/>
            <person name="Da Silva M.E.R.J."/>
            <person name="Siqueira F.M."/>
        </authorList>
    </citation>
    <scope>NUCLEOTIDE SEQUENCE [LARGE SCALE GENOMIC DNA]</scope>
    <source>
        <strain evidence="3">LBVP101/21</strain>
    </source>
</reference>
<proteinExistence type="predicted"/>
<dbReference type="InterPro" id="IPR010380">
    <property type="entry name" value="DUF975"/>
</dbReference>
<keyword evidence="3" id="KW-1185">Reference proteome</keyword>
<organism evidence="2 3">
    <name type="scientific">Streptococcus didelphis</name>
    <dbReference type="NCBI Taxonomy" id="102886"/>
    <lineage>
        <taxon>Bacteria</taxon>
        <taxon>Bacillati</taxon>
        <taxon>Bacillota</taxon>
        <taxon>Bacilli</taxon>
        <taxon>Lactobacillales</taxon>
        <taxon>Streptococcaceae</taxon>
        <taxon>Streptococcus</taxon>
    </lineage>
</organism>
<sequence length="106" mass="12148">MGLALSINRQLAYGMAEFLLFDSLQNGTYIGPLVLIEKSVAMMKGFKWKYFLLGLSFIGWYFLAIISLGLAYIYLLPYITTSSVYFYEHLRQEKILVMSKSLPLIS</sequence>
<dbReference type="PANTHER" id="PTHR40076:SF1">
    <property type="entry name" value="MEMBRANE PROTEIN"/>
    <property type="match status" value="1"/>
</dbReference>
<dbReference type="Pfam" id="PF06161">
    <property type="entry name" value="DUF975"/>
    <property type="match status" value="1"/>
</dbReference>
<feature type="transmembrane region" description="Helical" evidence="1">
    <location>
        <begin position="50"/>
        <end position="75"/>
    </location>
</feature>
<evidence type="ECO:0000256" key="1">
    <source>
        <dbReference type="SAM" id="Phobius"/>
    </source>
</evidence>
<dbReference type="RefSeq" id="WP_306675736.1">
    <property type="nucleotide sequence ID" value="NZ_CP110509.1"/>
</dbReference>
<keyword evidence="1" id="KW-0812">Transmembrane</keyword>
<dbReference type="Proteomes" id="UP001238096">
    <property type="component" value="Chromosome"/>
</dbReference>